<feature type="signal peptide" evidence="1">
    <location>
        <begin position="1"/>
        <end position="20"/>
    </location>
</feature>
<dbReference type="Pfam" id="PF14534">
    <property type="entry name" value="DUF4440"/>
    <property type="match status" value="1"/>
</dbReference>
<feature type="chain" id="PRO_5013923557" evidence="1">
    <location>
        <begin position="21"/>
        <end position="147"/>
    </location>
</feature>
<dbReference type="InterPro" id="IPR027843">
    <property type="entry name" value="DUF4440"/>
</dbReference>
<reference evidence="3 4" key="1">
    <citation type="submission" date="2017-10" db="EMBL/GenBank/DDBJ databases">
        <title>Massilia psychrophilum sp. nov., a novel purple-pigmented bacterium isolated from Tianshan glacier, Xinjiang Municipality, China.</title>
        <authorList>
            <person name="Wang H."/>
        </authorList>
    </citation>
    <scope>NUCLEOTIDE SEQUENCE [LARGE SCALE GENOMIC DNA]</scope>
    <source>
        <strain evidence="3 4">JCM 30074</strain>
    </source>
</reference>
<name>A0A2G8T7P4_9BURK</name>
<evidence type="ECO:0000259" key="2">
    <source>
        <dbReference type="Pfam" id="PF14534"/>
    </source>
</evidence>
<sequence length="147" mass="15797">MKKSFVLSILLAVVSTHAFAAPAVGDANASLAAFHAALARGDKEAALAMLAPKVAIYESGYVEASRDEYAHHHLGGDIAFAKTSMRKVLRHSEKLEGNTAIIWEETETTGTSGGKPVHSFGTETAVLEKTGDRWVITHVHWSSRKAK</sequence>
<gene>
    <name evidence="3" type="ORF">CR105_26270</name>
</gene>
<dbReference type="Proteomes" id="UP000230390">
    <property type="component" value="Unassembled WGS sequence"/>
</dbReference>
<dbReference type="InterPro" id="IPR032710">
    <property type="entry name" value="NTF2-like_dom_sf"/>
</dbReference>
<proteinExistence type="predicted"/>
<accession>A0A2G8T7P4</accession>
<keyword evidence="4" id="KW-1185">Reference proteome</keyword>
<dbReference type="AlphaFoldDB" id="A0A2G8T7P4"/>
<dbReference type="SUPFAM" id="SSF54427">
    <property type="entry name" value="NTF2-like"/>
    <property type="match status" value="1"/>
</dbReference>
<dbReference type="RefSeq" id="WP_099793797.1">
    <property type="nucleotide sequence ID" value="NZ_JBHLYV010000026.1"/>
</dbReference>
<organism evidence="3 4">
    <name type="scientific">Massilia eurypsychrophila</name>
    <dbReference type="NCBI Taxonomy" id="1485217"/>
    <lineage>
        <taxon>Bacteria</taxon>
        <taxon>Pseudomonadati</taxon>
        <taxon>Pseudomonadota</taxon>
        <taxon>Betaproteobacteria</taxon>
        <taxon>Burkholderiales</taxon>
        <taxon>Oxalobacteraceae</taxon>
        <taxon>Telluria group</taxon>
        <taxon>Massilia</taxon>
    </lineage>
</organism>
<feature type="domain" description="DUF4440" evidence="2">
    <location>
        <begin position="31"/>
        <end position="136"/>
    </location>
</feature>
<dbReference type="OrthoDB" id="6196903at2"/>
<evidence type="ECO:0000313" key="4">
    <source>
        <dbReference type="Proteomes" id="UP000230390"/>
    </source>
</evidence>
<evidence type="ECO:0000256" key="1">
    <source>
        <dbReference type="SAM" id="SignalP"/>
    </source>
</evidence>
<comment type="caution">
    <text evidence="3">The sequence shown here is derived from an EMBL/GenBank/DDBJ whole genome shotgun (WGS) entry which is preliminary data.</text>
</comment>
<protein>
    <submittedName>
        <fullName evidence="3">DUF4440 domain-containing protein</fullName>
    </submittedName>
</protein>
<evidence type="ECO:0000313" key="3">
    <source>
        <dbReference type="EMBL" id="PIL42061.1"/>
    </source>
</evidence>
<dbReference type="Gene3D" id="3.10.450.50">
    <property type="match status" value="1"/>
</dbReference>
<keyword evidence="1" id="KW-0732">Signal</keyword>
<dbReference type="EMBL" id="PDOC01000039">
    <property type="protein sequence ID" value="PIL42061.1"/>
    <property type="molecule type" value="Genomic_DNA"/>
</dbReference>